<feature type="transmembrane region" description="Helical" evidence="1">
    <location>
        <begin position="348"/>
        <end position="367"/>
    </location>
</feature>
<sequence length="479" mass="56002">MNLCKYSKALLIFALSLLIISRFILLDRSARFIWDETDDLRRMKEIYENRRLTLVGPISGNNINIYGSLSYYMLMPFAVAYDFDPIGPVVGTATYSVIIILLLSFLLSKKYSWQYPFAILFLAAVFPLVQSGRWAWNPHYIPFWQVLSLTLLIINYKNKSRYLWVLAGLLQGLSIHNHWYAFFSVVGFSIALFILFLREKRLRQFWFFVSGVLLAILPFVVFDIMRPPGLFISRFLYFSPVVQNESGFNILNVLQRIFTLPYQFLYYFFQNHILTILFIPIFLFYLVKVIRGESLFKKLLLIPIAAQIIGLSIISTQVFDHYFISAVIFFILFLAIPDEKLKFSKNHILLLLIFIMLSIPADIYEVTKNEWDTNIKRSKAITDILAENIEVQRCNVIAIASKDSGITAKRYRDMLALRDVYIMGHEEYRDYECLFVVSTSDLNTIKKDPVYELDLVRNISPVKVWNVEGDWKVYKFVVD</sequence>
<keyword evidence="1" id="KW-0472">Membrane</keyword>
<keyword evidence="1" id="KW-1133">Transmembrane helix</keyword>
<gene>
    <name evidence="2" type="ORF">A3A93_04510</name>
</gene>
<feature type="transmembrane region" description="Helical" evidence="1">
    <location>
        <begin position="178"/>
        <end position="198"/>
    </location>
</feature>
<keyword evidence="1" id="KW-0812">Transmembrane</keyword>
<evidence type="ECO:0000313" key="2">
    <source>
        <dbReference type="EMBL" id="OGK48031.1"/>
    </source>
</evidence>
<protein>
    <recommendedName>
        <fullName evidence="4">Glycosyltransferase RgtA/B/C/D-like domain-containing protein</fullName>
    </recommendedName>
</protein>
<evidence type="ECO:0000313" key="3">
    <source>
        <dbReference type="Proteomes" id="UP000177141"/>
    </source>
</evidence>
<proteinExistence type="predicted"/>
<name>A0A1F7IXG0_9BACT</name>
<feature type="transmembrane region" description="Helical" evidence="1">
    <location>
        <begin position="299"/>
        <end position="315"/>
    </location>
</feature>
<feature type="transmembrane region" description="Helical" evidence="1">
    <location>
        <begin position="264"/>
        <end position="287"/>
    </location>
</feature>
<feature type="transmembrane region" description="Helical" evidence="1">
    <location>
        <begin position="321"/>
        <end position="336"/>
    </location>
</feature>
<comment type="caution">
    <text evidence="2">The sequence shown here is derived from an EMBL/GenBank/DDBJ whole genome shotgun (WGS) entry which is preliminary data.</text>
</comment>
<feature type="transmembrane region" description="Helical" evidence="1">
    <location>
        <begin position="113"/>
        <end position="129"/>
    </location>
</feature>
<reference evidence="2 3" key="1">
    <citation type="journal article" date="2016" name="Nat. Commun.">
        <title>Thousands of microbial genomes shed light on interconnected biogeochemical processes in an aquifer system.</title>
        <authorList>
            <person name="Anantharaman K."/>
            <person name="Brown C.T."/>
            <person name="Hug L.A."/>
            <person name="Sharon I."/>
            <person name="Castelle C.J."/>
            <person name="Probst A.J."/>
            <person name="Thomas B.C."/>
            <person name="Singh A."/>
            <person name="Wilkins M.J."/>
            <person name="Karaoz U."/>
            <person name="Brodie E.L."/>
            <person name="Williams K.H."/>
            <person name="Hubbard S.S."/>
            <person name="Banfield J.F."/>
        </authorList>
    </citation>
    <scope>NUCLEOTIDE SEQUENCE [LARGE SCALE GENOMIC DNA]</scope>
</reference>
<organism evidence="2 3">
    <name type="scientific">Candidatus Roizmanbacteria bacterium RIFCSPLOWO2_01_FULL_38_12</name>
    <dbReference type="NCBI Taxonomy" id="1802061"/>
    <lineage>
        <taxon>Bacteria</taxon>
        <taxon>Candidatus Roizmaniibacteriota</taxon>
    </lineage>
</organism>
<feature type="transmembrane region" description="Helical" evidence="1">
    <location>
        <begin position="205"/>
        <end position="225"/>
    </location>
</feature>
<evidence type="ECO:0008006" key="4">
    <source>
        <dbReference type="Google" id="ProtNLM"/>
    </source>
</evidence>
<accession>A0A1F7IXG0</accession>
<feature type="transmembrane region" description="Helical" evidence="1">
    <location>
        <begin position="53"/>
        <end position="74"/>
    </location>
</feature>
<feature type="transmembrane region" description="Helical" evidence="1">
    <location>
        <begin position="86"/>
        <end position="107"/>
    </location>
</feature>
<dbReference type="EMBL" id="MGAL01000024">
    <property type="protein sequence ID" value="OGK48031.1"/>
    <property type="molecule type" value="Genomic_DNA"/>
</dbReference>
<evidence type="ECO:0000256" key="1">
    <source>
        <dbReference type="SAM" id="Phobius"/>
    </source>
</evidence>
<dbReference type="Proteomes" id="UP000177141">
    <property type="component" value="Unassembled WGS sequence"/>
</dbReference>
<dbReference type="AlphaFoldDB" id="A0A1F7IXG0"/>